<dbReference type="Proteomes" id="UP000221394">
    <property type="component" value="Unassembled WGS sequence"/>
</dbReference>
<reference evidence="1 2" key="1">
    <citation type="submission" date="2017-10" db="EMBL/GenBank/DDBJ databases">
        <title>Sequencing the genomes of 1000 actinobacteria strains.</title>
        <authorList>
            <person name="Klenk H.-P."/>
        </authorList>
    </citation>
    <scope>NUCLEOTIDE SEQUENCE [LARGE SCALE GENOMIC DNA]</scope>
    <source>
        <strain evidence="1 2">DSM 21574</strain>
    </source>
</reference>
<dbReference type="OrthoDB" id="4377282at2"/>
<evidence type="ECO:0000313" key="1">
    <source>
        <dbReference type="EMBL" id="PFG36080.1"/>
    </source>
</evidence>
<dbReference type="EMBL" id="PDJH01000001">
    <property type="protein sequence ID" value="PFG36080.1"/>
    <property type="molecule type" value="Genomic_DNA"/>
</dbReference>
<protein>
    <submittedName>
        <fullName evidence="1">Uncharacterized protein</fullName>
    </submittedName>
</protein>
<name>A0A2A9ECY6_9MICO</name>
<gene>
    <name evidence="1" type="ORF">ATL41_0788</name>
</gene>
<keyword evidence="2" id="KW-1185">Reference proteome</keyword>
<evidence type="ECO:0000313" key="2">
    <source>
        <dbReference type="Proteomes" id="UP000221394"/>
    </source>
</evidence>
<dbReference type="PANTHER" id="PTHR34724:SF2">
    <property type="entry name" value="OS12G0596101 PROTEIN"/>
    <property type="match status" value="1"/>
</dbReference>
<dbReference type="RefSeq" id="WP_098457300.1">
    <property type="nucleotide sequence ID" value="NZ_PDJH01000001.1"/>
</dbReference>
<comment type="caution">
    <text evidence="1">The sequence shown here is derived from an EMBL/GenBank/DDBJ whole genome shotgun (WGS) entry which is preliminary data.</text>
</comment>
<sequence>MCRPVACKKCGKTTWAGCGQHVDSVMASVPKSEQCRCANEPQAAVGAQQKSGGWFSGLFGR</sequence>
<dbReference type="AlphaFoldDB" id="A0A2A9ECY6"/>
<accession>A0A2A9ECY6</accession>
<proteinExistence type="predicted"/>
<dbReference type="PANTHER" id="PTHR34724">
    <property type="entry name" value="OS12G0596101 PROTEIN"/>
    <property type="match status" value="1"/>
</dbReference>
<organism evidence="1 2">
    <name type="scientific">Flavimobilis soli</name>
    <dbReference type="NCBI Taxonomy" id="442709"/>
    <lineage>
        <taxon>Bacteria</taxon>
        <taxon>Bacillati</taxon>
        <taxon>Actinomycetota</taxon>
        <taxon>Actinomycetes</taxon>
        <taxon>Micrococcales</taxon>
        <taxon>Jonesiaceae</taxon>
        <taxon>Flavimobilis</taxon>
    </lineage>
</organism>